<dbReference type="RefSeq" id="WP_311661666.1">
    <property type="nucleotide sequence ID" value="NZ_JAVREX010000029.1"/>
</dbReference>
<keyword evidence="2" id="KW-1185">Reference proteome</keyword>
<evidence type="ECO:0000313" key="2">
    <source>
        <dbReference type="Proteomes" id="UP001183777"/>
    </source>
</evidence>
<dbReference type="Proteomes" id="UP001183777">
    <property type="component" value="Unassembled WGS sequence"/>
</dbReference>
<organism evidence="1 2">
    <name type="scientific">Streptomyces salyersiae</name>
    <dbReference type="NCBI Taxonomy" id="3075530"/>
    <lineage>
        <taxon>Bacteria</taxon>
        <taxon>Bacillati</taxon>
        <taxon>Actinomycetota</taxon>
        <taxon>Actinomycetes</taxon>
        <taxon>Kitasatosporales</taxon>
        <taxon>Streptomycetaceae</taxon>
        <taxon>Streptomyces</taxon>
    </lineage>
</organism>
<accession>A0ABU2RWU7</accession>
<dbReference type="EMBL" id="JAVREX010000029">
    <property type="protein sequence ID" value="MDT0432783.1"/>
    <property type="molecule type" value="Genomic_DNA"/>
</dbReference>
<proteinExistence type="predicted"/>
<sequence>MARRLVHDDQPLFRPALFRPAPLRYHLRRHPWRYLAHRTGLLCSWSLLYTGVPFSNRRHRRRLAARKARI</sequence>
<protein>
    <submittedName>
        <fullName evidence="1">Uncharacterized protein</fullName>
    </submittedName>
</protein>
<reference evidence="2" key="1">
    <citation type="submission" date="2023-07" db="EMBL/GenBank/DDBJ databases">
        <title>30 novel species of actinomycetes from the DSMZ collection.</title>
        <authorList>
            <person name="Nouioui I."/>
        </authorList>
    </citation>
    <scope>NUCLEOTIDE SEQUENCE [LARGE SCALE GENOMIC DNA]</scope>
    <source>
        <strain evidence="2">DSM 41770</strain>
    </source>
</reference>
<evidence type="ECO:0000313" key="1">
    <source>
        <dbReference type="EMBL" id="MDT0432783.1"/>
    </source>
</evidence>
<gene>
    <name evidence="1" type="ORF">RM649_34855</name>
</gene>
<name>A0ABU2RWU7_9ACTN</name>
<comment type="caution">
    <text evidence="1">The sequence shown here is derived from an EMBL/GenBank/DDBJ whole genome shotgun (WGS) entry which is preliminary data.</text>
</comment>